<organism evidence="3 4">
    <name type="scientific">Gasterosteus aculeatus aculeatus</name>
    <name type="common">three-spined stickleback</name>
    <dbReference type="NCBI Taxonomy" id="481459"/>
    <lineage>
        <taxon>Eukaryota</taxon>
        <taxon>Metazoa</taxon>
        <taxon>Chordata</taxon>
        <taxon>Craniata</taxon>
        <taxon>Vertebrata</taxon>
        <taxon>Euteleostomi</taxon>
        <taxon>Actinopterygii</taxon>
        <taxon>Neopterygii</taxon>
        <taxon>Teleostei</taxon>
        <taxon>Neoteleostei</taxon>
        <taxon>Acanthomorphata</taxon>
        <taxon>Eupercaria</taxon>
        <taxon>Perciformes</taxon>
        <taxon>Cottioidei</taxon>
        <taxon>Gasterosteales</taxon>
        <taxon>Gasterosteidae</taxon>
        <taxon>Gasterosteus</taxon>
    </lineage>
</organism>
<evidence type="ECO:0000313" key="3">
    <source>
        <dbReference type="Ensembl" id="ENSGACP00000068257.1"/>
    </source>
</evidence>
<dbReference type="Ensembl" id="ENSGACT00000059510.1">
    <property type="protein sequence ID" value="ENSGACP00000068257.1"/>
    <property type="gene ID" value="ENSGACG00000007050.2"/>
</dbReference>
<reference evidence="3" key="2">
    <citation type="submission" date="2025-08" db="UniProtKB">
        <authorList>
            <consortium name="Ensembl"/>
        </authorList>
    </citation>
    <scope>IDENTIFICATION</scope>
</reference>
<dbReference type="InterPro" id="IPR003886">
    <property type="entry name" value="NIDO_dom"/>
</dbReference>
<keyword evidence="4" id="KW-1185">Reference proteome</keyword>
<dbReference type="PANTHER" id="PTHR46160:SF9">
    <property type="entry name" value="PROTEIN PRY2-RELATED"/>
    <property type="match status" value="1"/>
</dbReference>
<dbReference type="InterPro" id="IPR052749">
    <property type="entry name" value="Alpha-tectorin"/>
</dbReference>
<accession>A0AAQ4RZS9</accession>
<reference evidence="3" key="3">
    <citation type="submission" date="2025-09" db="UniProtKB">
        <authorList>
            <consortium name="Ensembl"/>
        </authorList>
    </citation>
    <scope>IDENTIFICATION</scope>
</reference>
<name>A0AAQ4RZS9_GASAC</name>
<dbReference type="AlphaFoldDB" id="A0AAQ4RZS9"/>
<dbReference type="SMART" id="SM00539">
    <property type="entry name" value="NIDO"/>
    <property type="match status" value="1"/>
</dbReference>
<evidence type="ECO:0000256" key="1">
    <source>
        <dbReference type="SAM" id="MobiDB-lite"/>
    </source>
</evidence>
<feature type="region of interest" description="Disordered" evidence="1">
    <location>
        <begin position="1"/>
        <end position="22"/>
    </location>
</feature>
<proteinExistence type="predicted"/>
<evidence type="ECO:0000313" key="4">
    <source>
        <dbReference type="Proteomes" id="UP000007635"/>
    </source>
</evidence>
<dbReference type="Pfam" id="PF06119">
    <property type="entry name" value="NIDO"/>
    <property type="match status" value="1"/>
</dbReference>
<protein>
    <recommendedName>
        <fullName evidence="2">NIDO domain-containing protein</fullName>
    </recommendedName>
</protein>
<dbReference type="GO" id="GO:0007160">
    <property type="term" value="P:cell-matrix adhesion"/>
    <property type="evidence" value="ECO:0007669"/>
    <property type="project" value="InterPro"/>
</dbReference>
<dbReference type="PANTHER" id="PTHR46160">
    <property type="entry name" value="ALPHA-TECTORIN-RELATED"/>
    <property type="match status" value="1"/>
</dbReference>
<evidence type="ECO:0000259" key="2">
    <source>
        <dbReference type="PROSITE" id="PS51220"/>
    </source>
</evidence>
<dbReference type="Proteomes" id="UP000007635">
    <property type="component" value="Chromosome V"/>
</dbReference>
<feature type="domain" description="NIDO" evidence="2">
    <location>
        <begin position="131"/>
        <end position="273"/>
    </location>
</feature>
<dbReference type="PROSITE" id="PS51220">
    <property type="entry name" value="NIDO"/>
    <property type="match status" value="1"/>
</dbReference>
<reference evidence="3 4" key="1">
    <citation type="journal article" date="2021" name="G3 (Bethesda)">
        <title>Improved contiguity of the threespine stickleback genome using long-read sequencing.</title>
        <authorList>
            <person name="Nath S."/>
            <person name="Shaw D.E."/>
            <person name="White M.A."/>
        </authorList>
    </citation>
    <scope>NUCLEOTIDE SEQUENCE [LARGE SCALE GENOMIC DNA]</scope>
    <source>
        <strain evidence="3 4">Lake Benthic</strain>
    </source>
</reference>
<sequence length="304" mass="34227">MPGVTCIKPGTAQGSHTDEGPQELKKSKSIVTYDLSACFIFVCYHINVYMQDFAVHAHESRPLYPIVGLRSGNSDDGSSPQILLQRPFPYFGHSYDQIYVNHNGHLTFDTPWSSYVPQPFPLYGSRDIIAPFWTDLDNRINGQVYYNQYTSSSILLQQATRDIRRYFPELSFSAEWVFVATWNEVAYYPNSGTQTTFQAVLISGGQYSFVLMNYGIIAPTRSNIQAGYDTMNSTHHFTIPGSFSTAASGNDANFRLRSNVHVPGRWAFRTDDGSRGCIYRGKIKTRGSKAIHSILSQQRHDTGL</sequence>
<dbReference type="GeneTree" id="ENSGT00950000183155"/>